<dbReference type="HOGENOM" id="CLU_1256690_0_0_1"/>
<feature type="compositionally biased region" description="Polar residues" evidence="1">
    <location>
        <begin position="119"/>
        <end position="142"/>
    </location>
</feature>
<name>D8QEV7_SCHCM</name>
<protein>
    <submittedName>
        <fullName evidence="2">Uncharacterized protein</fullName>
    </submittedName>
</protein>
<dbReference type="KEGG" id="scm:SCHCO_01158670"/>
<sequence>MRSLLFAVQSTRIHLLAARQSMAASPSQSVDANLPSQAVGRYGIDSLARDAGSPPSQQSVDAKRPSPSSRCGGRLSSQRRQVDAKRPRSSQSVDAKHPSQSDGAGSLIAVTVSRCEASLRSQSMRGRLPSQSVGAKRPSQQVDAEPPSLSDNAESTPSQSDGADSTPFAVRRYGVAFAGRCELASLRFVVSRCEVDSFASQSVDAESLSAGDAKPPFAGR</sequence>
<proteinExistence type="predicted"/>
<dbReference type="GeneID" id="9593888"/>
<gene>
    <name evidence="2" type="ORF">SCHCODRAFT_112401</name>
</gene>
<dbReference type="VEuPathDB" id="FungiDB:SCHCODRAFT_01158670"/>
<evidence type="ECO:0000313" key="2">
    <source>
        <dbReference type="EMBL" id="EFI93918.1"/>
    </source>
</evidence>
<dbReference type="Proteomes" id="UP000007431">
    <property type="component" value="Unassembled WGS sequence"/>
</dbReference>
<feature type="region of interest" description="Disordered" evidence="1">
    <location>
        <begin position="199"/>
        <end position="220"/>
    </location>
</feature>
<organism evidence="3">
    <name type="scientific">Schizophyllum commune (strain H4-8 / FGSC 9210)</name>
    <name type="common">Split gill fungus</name>
    <dbReference type="NCBI Taxonomy" id="578458"/>
    <lineage>
        <taxon>Eukaryota</taxon>
        <taxon>Fungi</taxon>
        <taxon>Dikarya</taxon>
        <taxon>Basidiomycota</taxon>
        <taxon>Agaricomycotina</taxon>
        <taxon>Agaricomycetes</taxon>
        <taxon>Agaricomycetidae</taxon>
        <taxon>Agaricales</taxon>
        <taxon>Schizophyllaceae</taxon>
        <taxon>Schizophyllum</taxon>
    </lineage>
</organism>
<accession>D8QEV7</accession>
<feature type="non-terminal residue" evidence="2">
    <location>
        <position position="220"/>
    </location>
</feature>
<feature type="region of interest" description="Disordered" evidence="1">
    <location>
        <begin position="45"/>
        <end position="107"/>
    </location>
</feature>
<dbReference type="RefSeq" id="XP_003028821.1">
    <property type="nucleotide sequence ID" value="XM_003028775.1"/>
</dbReference>
<evidence type="ECO:0000313" key="3">
    <source>
        <dbReference type="Proteomes" id="UP000007431"/>
    </source>
</evidence>
<evidence type="ECO:0000256" key="1">
    <source>
        <dbReference type="SAM" id="MobiDB-lite"/>
    </source>
</evidence>
<dbReference type="InParanoid" id="D8QEV7"/>
<reference evidence="2 3" key="1">
    <citation type="journal article" date="2010" name="Nat. Biotechnol.">
        <title>Genome sequence of the model mushroom Schizophyllum commune.</title>
        <authorList>
            <person name="Ohm R.A."/>
            <person name="de Jong J.F."/>
            <person name="Lugones L.G."/>
            <person name="Aerts A."/>
            <person name="Kothe E."/>
            <person name="Stajich J.E."/>
            <person name="de Vries R.P."/>
            <person name="Record E."/>
            <person name="Levasseur A."/>
            <person name="Baker S.E."/>
            <person name="Bartholomew K.A."/>
            <person name="Coutinho P.M."/>
            <person name="Erdmann S."/>
            <person name="Fowler T.J."/>
            <person name="Gathman A.C."/>
            <person name="Lombard V."/>
            <person name="Henrissat B."/>
            <person name="Knabe N."/>
            <person name="Kuees U."/>
            <person name="Lilly W.W."/>
            <person name="Lindquist E."/>
            <person name="Lucas S."/>
            <person name="Magnuson J.K."/>
            <person name="Piumi F."/>
            <person name="Raudaskoski M."/>
            <person name="Salamov A."/>
            <person name="Schmutz J."/>
            <person name="Schwarze F.W.M.R."/>
            <person name="vanKuyk P.A."/>
            <person name="Horton J.S."/>
            <person name="Grigoriev I.V."/>
            <person name="Woesten H.A.B."/>
        </authorList>
    </citation>
    <scope>NUCLEOTIDE SEQUENCE [LARGE SCALE GENOMIC DNA]</scope>
    <source>
        <strain evidence="3">H4-8 / FGSC 9210</strain>
    </source>
</reference>
<feature type="region of interest" description="Disordered" evidence="1">
    <location>
        <begin position="119"/>
        <end position="166"/>
    </location>
</feature>
<dbReference type="EMBL" id="GL377310">
    <property type="protein sequence ID" value="EFI93918.1"/>
    <property type="molecule type" value="Genomic_DNA"/>
</dbReference>
<dbReference type="AlphaFoldDB" id="D8QEV7"/>
<keyword evidence="3" id="KW-1185">Reference proteome</keyword>
<feature type="compositionally biased region" description="Polar residues" evidence="1">
    <location>
        <begin position="149"/>
        <end position="163"/>
    </location>
</feature>